<feature type="transmembrane region" description="Helical" evidence="11">
    <location>
        <begin position="286"/>
        <end position="306"/>
    </location>
</feature>
<dbReference type="OrthoDB" id="9768187at2"/>
<proteinExistence type="inferred from homology"/>
<dbReference type="InterPro" id="IPR018365">
    <property type="entry name" value="Cell_cycle_FtsW-rel_CS"/>
</dbReference>
<feature type="transmembrane region" description="Helical" evidence="11">
    <location>
        <begin position="150"/>
        <end position="169"/>
    </location>
</feature>
<feature type="transmembrane region" description="Helical" evidence="11">
    <location>
        <begin position="90"/>
        <end position="108"/>
    </location>
</feature>
<evidence type="ECO:0000256" key="3">
    <source>
        <dbReference type="ARBA" id="ARBA00022676"/>
    </source>
</evidence>
<evidence type="ECO:0000256" key="9">
    <source>
        <dbReference type="ARBA" id="ARBA00023136"/>
    </source>
</evidence>
<comment type="catalytic activity">
    <reaction evidence="11">
        <text>[GlcNAc-(1-&gt;4)-Mur2Ac(oyl-L-Ala-gamma-D-Glu-L-Lys-D-Ala-D-Ala)](n)-di-trans,octa-cis-undecaprenyl diphosphate + beta-D-GlcNAc-(1-&gt;4)-Mur2Ac(oyl-L-Ala-gamma-D-Glu-L-Lys-D-Ala-D-Ala)-di-trans,octa-cis-undecaprenyl diphosphate = [GlcNAc-(1-&gt;4)-Mur2Ac(oyl-L-Ala-gamma-D-Glu-L-Lys-D-Ala-D-Ala)](n+1)-di-trans,octa-cis-undecaprenyl diphosphate + di-trans,octa-cis-undecaprenyl diphosphate + H(+)</text>
        <dbReference type="Rhea" id="RHEA:23708"/>
        <dbReference type="Rhea" id="RHEA-COMP:9602"/>
        <dbReference type="Rhea" id="RHEA-COMP:9603"/>
        <dbReference type="ChEBI" id="CHEBI:15378"/>
        <dbReference type="ChEBI" id="CHEBI:58405"/>
        <dbReference type="ChEBI" id="CHEBI:60033"/>
        <dbReference type="ChEBI" id="CHEBI:78435"/>
        <dbReference type="EC" id="2.4.99.28"/>
    </reaction>
</comment>
<dbReference type="EMBL" id="CP000471">
    <property type="protein sequence ID" value="ABK43927.1"/>
    <property type="molecule type" value="Genomic_DNA"/>
</dbReference>
<dbReference type="PROSITE" id="PS00428">
    <property type="entry name" value="FTSW_RODA_SPOVE"/>
    <property type="match status" value="1"/>
</dbReference>
<dbReference type="HAMAP" id="MF_02079">
    <property type="entry name" value="PGT_RodA"/>
    <property type="match status" value="1"/>
</dbReference>
<feature type="transmembrane region" description="Helical" evidence="11">
    <location>
        <begin position="318"/>
        <end position="346"/>
    </location>
</feature>
<dbReference type="InterPro" id="IPR001182">
    <property type="entry name" value="FtsW/RodA"/>
</dbReference>
<dbReference type="GO" id="GO:0008955">
    <property type="term" value="F:peptidoglycan glycosyltransferase activity"/>
    <property type="evidence" value="ECO:0007669"/>
    <property type="project" value="UniProtKB-UniRule"/>
</dbReference>
<name>A0L7I4_MAGMM</name>
<dbReference type="UniPathway" id="UPA00219"/>
<keyword evidence="9 11" id="KW-0472">Membrane</keyword>
<dbReference type="KEGG" id="mgm:Mmc1_1416"/>
<comment type="pathway">
    <text evidence="11">Cell wall biogenesis; peptidoglycan biosynthesis.</text>
</comment>
<dbReference type="InterPro" id="IPR011923">
    <property type="entry name" value="RodA/MrdB"/>
</dbReference>
<keyword evidence="13" id="KW-1185">Reference proteome</keyword>
<dbReference type="STRING" id="156889.Mmc1_1416"/>
<keyword evidence="11" id="KW-0997">Cell inner membrane</keyword>
<keyword evidence="5 11" id="KW-0812">Transmembrane</keyword>
<dbReference type="EC" id="2.4.99.28" evidence="11"/>
<keyword evidence="3 11" id="KW-0328">Glycosyltransferase</keyword>
<keyword evidence="10 11" id="KW-0961">Cell wall biogenesis/degradation</keyword>
<dbReference type="GO" id="GO:0032153">
    <property type="term" value="C:cell division site"/>
    <property type="evidence" value="ECO:0007669"/>
    <property type="project" value="TreeGrafter"/>
</dbReference>
<evidence type="ECO:0000313" key="13">
    <source>
        <dbReference type="Proteomes" id="UP000002586"/>
    </source>
</evidence>
<keyword evidence="6 11" id="KW-0133">Cell shape</keyword>
<dbReference type="GO" id="GO:0051301">
    <property type="term" value="P:cell division"/>
    <property type="evidence" value="ECO:0007669"/>
    <property type="project" value="InterPro"/>
</dbReference>
<comment type="function">
    <text evidence="11">Peptidoglycan polymerase that is essential for cell wall elongation.</text>
</comment>
<dbReference type="HOGENOM" id="CLU_029243_2_2_5"/>
<keyword evidence="8 11" id="KW-1133">Transmembrane helix</keyword>
<dbReference type="GO" id="GO:0005886">
    <property type="term" value="C:plasma membrane"/>
    <property type="evidence" value="ECO:0007669"/>
    <property type="project" value="UniProtKB-SubCell"/>
</dbReference>
<evidence type="ECO:0000313" key="12">
    <source>
        <dbReference type="EMBL" id="ABK43927.1"/>
    </source>
</evidence>
<evidence type="ECO:0000256" key="2">
    <source>
        <dbReference type="ARBA" id="ARBA00022475"/>
    </source>
</evidence>
<keyword evidence="2 11" id="KW-1003">Cell membrane</keyword>
<dbReference type="GO" id="GO:0008360">
    <property type="term" value="P:regulation of cell shape"/>
    <property type="evidence" value="ECO:0007669"/>
    <property type="project" value="UniProtKB-KW"/>
</dbReference>
<gene>
    <name evidence="11" type="primary">mrdB</name>
    <name evidence="11" type="synonym">rodA</name>
    <name evidence="12" type="ordered locus">Mmc1_1416</name>
</gene>
<evidence type="ECO:0000256" key="6">
    <source>
        <dbReference type="ARBA" id="ARBA00022960"/>
    </source>
</evidence>
<evidence type="ECO:0000256" key="10">
    <source>
        <dbReference type="ARBA" id="ARBA00023316"/>
    </source>
</evidence>
<dbReference type="GO" id="GO:0009252">
    <property type="term" value="P:peptidoglycan biosynthetic process"/>
    <property type="evidence" value="ECO:0007669"/>
    <property type="project" value="UniProtKB-UniRule"/>
</dbReference>
<feature type="transmembrane region" description="Helical" evidence="11">
    <location>
        <begin position="352"/>
        <end position="373"/>
    </location>
</feature>
<reference evidence="13" key="1">
    <citation type="journal article" date="2009" name="Appl. Environ. Microbiol.">
        <title>Complete genome sequence of the chemolithoautotrophic marine magnetotactic coccus strain MC-1.</title>
        <authorList>
            <person name="Schubbe S."/>
            <person name="Williams T.J."/>
            <person name="Xie G."/>
            <person name="Kiss H.E."/>
            <person name="Brettin T.S."/>
            <person name="Martinez D."/>
            <person name="Ross C.A."/>
            <person name="Schuler D."/>
            <person name="Cox B.L."/>
            <person name="Nealson K.H."/>
            <person name="Bazylinski D.A."/>
        </authorList>
    </citation>
    <scope>NUCLEOTIDE SEQUENCE [LARGE SCALE GENOMIC DNA]</scope>
    <source>
        <strain evidence="13">ATCC BAA-1437 / JCM 17883 / MC-1</strain>
    </source>
</reference>
<evidence type="ECO:0000256" key="5">
    <source>
        <dbReference type="ARBA" id="ARBA00022692"/>
    </source>
</evidence>
<dbReference type="PANTHER" id="PTHR30474">
    <property type="entry name" value="CELL CYCLE PROTEIN"/>
    <property type="match status" value="1"/>
</dbReference>
<comment type="subcellular location">
    <subcellularLocation>
        <location evidence="11">Cell inner membrane</location>
        <topology evidence="11">Multi-pass membrane protein</topology>
    </subcellularLocation>
    <subcellularLocation>
        <location evidence="1">Membrane</location>
        <topology evidence="1">Multi-pass membrane protein</topology>
    </subcellularLocation>
</comment>
<comment type="similarity">
    <text evidence="11">Belongs to the SEDS family. MrdB/RodA subfamily.</text>
</comment>
<evidence type="ECO:0000256" key="8">
    <source>
        <dbReference type="ARBA" id="ARBA00022989"/>
    </source>
</evidence>
<dbReference type="RefSeq" id="WP_011713080.1">
    <property type="nucleotide sequence ID" value="NC_008576.1"/>
</dbReference>
<dbReference type="GO" id="GO:0015648">
    <property type="term" value="F:lipid-linked peptidoglycan transporter activity"/>
    <property type="evidence" value="ECO:0007669"/>
    <property type="project" value="TreeGrafter"/>
</dbReference>
<keyword evidence="7 11" id="KW-0573">Peptidoglycan synthesis</keyword>
<dbReference type="AlphaFoldDB" id="A0L7I4"/>
<evidence type="ECO:0000256" key="7">
    <source>
        <dbReference type="ARBA" id="ARBA00022984"/>
    </source>
</evidence>
<organism evidence="12 13">
    <name type="scientific">Magnetococcus marinus (strain ATCC BAA-1437 / JCM 17883 / MC-1)</name>
    <dbReference type="NCBI Taxonomy" id="156889"/>
    <lineage>
        <taxon>Bacteria</taxon>
        <taxon>Pseudomonadati</taxon>
        <taxon>Pseudomonadota</taxon>
        <taxon>Magnetococcia</taxon>
        <taxon>Magnetococcales</taxon>
        <taxon>Magnetococcaceae</taxon>
        <taxon>Magnetococcus</taxon>
    </lineage>
</organism>
<evidence type="ECO:0000256" key="11">
    <source>
        <dbReference type="HAMAP-Rule" id="MF_02079"/>
    </source>
</evidence>
<dbReference type="Pfam" id="PF01098">
    <property type="entry name" value="FTSW_RODA_SPOVE"/>
    <property type="match status" value="1"/>
</dbReference>
<dbReference type="PANTHER" id="PTHR30474:SF1">
    <property type="entry name" value="PEPTIDOGLYCAN GLYCOSYLTRANSFERASE MRDB"/>
    <property type="match status" value="1"/>
</dbReference>
<feature type="transmembrane region" description="Helical" evidence="11">
    <location>
        <begin position="58"/>
        <end position="78"/>
    </location>
</feature>
<sequence length="384" mass="41090">MSSETRIKREGVLSASPQRLTLDERIYRFPWGLLLALLAILGMGLGVLYSATGGDGEVLFKQGLRVGVMLALFFALALSGDKLFRHNAYVIYFGVLLLLVAVFAMGHIGMGARRWIDLGVVRLQPSELMKVALAIALARWFHDRSVAKSIGLKDLLGPVVLISLPLVFILKQPDLGTAVAVAVVGMAVVFVAGLSWKVLLGAVVMLGAAMPMVWNSLHDYQRRRVETLLSPESDPLGAGYHIIQSKIAVGSGGVLGKGYLAGSQNLLNFLPERHTDFIFSVLAEEWGFVGAMVLLGLYAIVVARGLSICITARNRFGMLLAVGMVTMLGLQVVINVGMVVGMLPVVGIPLPLVSYGGSSLLTTMVAMGLLAHVSIHSKSMSRTV</sequence>
<accession>A0L7I4</accession>
<protein>
    <recommendedName>
        <fullName evidence="11">Peptidoglycan glycosyltransferase MrdB</fullName>
        <shortName evidence="11">PGT</shortName>
        <ecNumber evidence="11">2.4.99.28</ecNumber>
    </recommendedName>
    <alternativeName>
        <fullName evidence="11">Cell elongation protein RodA</fullName>
    </alternativeName>
    <alternativeName>
        <fullName evidence="11">Cell wall polymerase</fullName>
    </alternativeName>
    <alternativeName>
        <fullName evidence="11">Peptidoglycan polymerase</fullName>
        <shortName evidence="11">PG polymerase</shortName>
    </alternativeName>
</protein>
<dbReference type="NCBIfam" id="TIGR02210">
    <property type="entry name" value="rodA_shape"/>
    <property type="match status" value="1"/>
</dbReference>
<keyword evidence="4 11" id="KW-0808">Transferase</keyword>
<feature type="transmembrane region" description="Helical" evidence="11">
    <location>
        <begin position="29"/>
        <end position="52"/>
    </location>
</feature>
<reference evidence="12 13" key="2">
    <citation type="journal article" date="2012" name="Int. J. Syst. Evol. Microbiol.">
        <title>Magnetococcus marinus gen. nov., sp. nov., a marine, magnetotactic bacterium that represents a novel lineage (Magnetococcaceae fam. nov.; Magnetococcales ord. nov.) at the base of the Alphaproteobacteria.</title>
        <authorList>
            <person name="Bazylinski D.A."/>
            <person name="Williams T.J."/>
            <person name="Lefevre C.T."/>
            <person name="Berg R.J."/>
            <person name="Zhang C.L."/>
            <person name="Bowser S.S."/>
            <person name="Dean A.J."/>
            <person name="Beveridge T.J."/>
        </authorList>
    </citation>
    <scope>NUCLEOTIDE SEQUENCE [LARGE SCALE GENOMIC DNA]</scope>
    <source>
        <strain evidence="13">ATCC BAA-1437 / JCM 17883 / MC-1</strain>
    </source>
</reference>
<dbReference type="eggNOG" id="COG0772">
    <property type="taxonomic scope" value="Bacteria"/>
</dbReference>
<dbReference type="Proteomes" id="UP000002586">
    <property type="component" value="Chromosome"/>
</dbReference>
<dbReference type="GO" id="GO:0071555">
    <property type="term" value="P:cell wall organization"/>
    <property type="evidence" value="ECO:0007669"/>
    <property type="project" value="UniProtKB-KW"/>
</dbReference>
<evidence type="ECO:0000256" key="1">
    <source>
        <dbReference type="ARBA" id="ARBA00004141"/>
    </source>
</evidence>
<evidence type="ECO:0000256" key="4">
    <source>
        <dbReference type="ARBA" id="ARBA00022679"/>
    </source>
</evidence>